<comment type="similarity">
    <text evidence="1">Belongs to the YciI family.</text>
</comment>
<dbReference type="InterPro" id="IPR005545">
    <property type="entry name" value="YCII"/>
</dbReference>
<evidence type="ECO:0000259" key="2">
    <source>
        <dbReference type="Pfam" id="PF03795"/>
    </source>
</evidence>
<dbReference type="AlphaFoldDB" id="A0A7D4BEL3"/>
<reference evidence="3 4" key="1">
    <citation type="submission" date="2019-07" db="EMBL/GenBank/DDBJ databases">
        <title>Thalassofilum flectens gen. nov., sp. nov., a novel moderate thermophilic anaerobe from a shallow sea hot spring in Kunashir Island (Russia), representing a new family in the order Bacteroidales, and proposal of Thalassofilacea fam. nov.</title>
        <authorList>
            <person name="Kochetkova T.V."/>
            <person name="Podosokorskaya O.A."/>
            <person name="Novikov A."/>
            <person name="Elcheninov A.G."/>
            <person name="Toshchakov S.V."/>
            <person name="Kublanov I.V."/>
        </authorList>
    </citation>
    <scope>NUCLEOTIDE SEQUENCE [LARGE SCALE GENOMIC DNA]</scope>
    <source>
        <strain evidence="3 4">38-H</strain>
    </source>
</reference>
<evidence type="ECO:0000256" key="1">
    <source>
        <dbReference type="ARBA" id="ARBA00007689"/>
    </source>
</evidence>
<dbReference type="RefSeq" id="WP_173074392.1">
    <property type="nucleotide sequence ID" value="NZ_CP041345.1"/>
</dbReference>
<dbReference type="Gene3D" id="3.30.70.1060">
    <property type="entry name" value="Dimeric alpha+beta barrel"/>
    <property type="match status" value="1"/>
</dbReference>
<dbReference type="EMBL" id="CP041345">
    <property type="protein sequence ID" value="QKG80038.1"/>
    <property type="molecule type" value="Genomic_DNA"/>
</dbReference>
<name>A0A7D4BEL3_9BACT</name>
<accession>A0A7D4BEL3</accession>
<protein>
    <recommendedName>
        <fullName evidence="2">YCII-related domain-containing protein</fullName>
    </recommendedName>
</protein>
<sequence length="151" mass="17074">MKHFIFFLTGIVLLFGKLSAQNARYDSTLAKRLSADDYGMRIYTFVLLKSGKVNNLSKELTDSIFRGHMDNINQLEKEGQLIIAGPFGKNEYGYRGLFVINETDISKVKEMLNADPAISSGVLDAEIINWYGSAAIPIYLDFHSKIWKEMP</sequence>
<proteinExistence type="inferred from homology"/>
<gene>
    <name evidence="3" type="ORF">FHG85_07100</name>
</gene>
<keyword evidence="4" id="KW-1185">Reference proteome</keyword>
<feature type="domain" description="YCII-related" evidence="2">
    <location>
        <begin position="46"/>
        <end position="130"/>
    </location>
</feature>
<organism evidence="3 4">
    <name type="scientific">Tenuifilum thalassicum</name>
    <dbReference type="NCBI Taxonomy" id="2590900"/>
    <lineage>
        <taxon>Bacteria</taxon>
        <taxon>Pseudomonadati</taxon>
        <taxon>Bacteroidota</taxon>
        <taxon>Bacteroidia</taxon>
        <taxon>Bacteroidales</taxon>
        <taxon>Tenuifilaceae</taxon>
        <taxon>Tenuifilum</taxon>
    </lineage>
</organism>
<dbReference type="Pfam" id="PF03795">
    <property type="entry name" value="YCII"/>
    <property type="match status" value="1"/>
</dbReference>
<evidence type="ECO:0000313" key="3">
    <source>
        <dbReference type="EMBL" id="QKG80038.1"/>
    </source>
</evidence>
<dbReference type="Proteomes" id="UP000500961">
    <property type="component" value="Chromosome"/>
</dbReference>
<dbReference type="SUPFAM" id="SSF54909">
    <property type="entry name" value="Dimeric alpha+beta barrel"/>
    <property type="match status" value="1"/>
</dbReference>
<dbReference type="InterPro" id="IPR011008">
    <property type="entry name" value="Dimeric_a/b-barrel"/>
</dbReference>
<evidence type="ECO:0000313" key="4">
    <source>
        <dbReference type="Proteomes" id="UP000500961"/>
    </source>
</evidence>
<dbReference type="KEGG" id="ttz:FHG85_07100"/>